<dbReference type="SMART" id="SM00320">
    <property type="entry name" value="WD40"/>
    <property type="match status" value="7"/>
</dbReference>
<dbReference type="GO" id="GO:0005847">
    <property type="term" value="C:mRNA cleavage and polyadenylation specificity factor complex"/>
    <property type="evidence" value="ECO:0007669"/>
    <property type="project" value="TreeGrafter"/>
</dbReference>
<comment type="subcellular location">
    <subcellularLocation>
        <location evidence="3">Nucleus</location>
    </subcellularLocation>
</comment>
<feature type="compositionally biased region" description="Polar residues" evidence="4">
    <location>
        <begin position="533"/>
        <end position="564"/>
    </location>
</feature>
<proteinExistence type="predicted"/>
<dbReference type="PROSITE" id="PS50082">
    <property type="entry name" value="WD_REPEATS_2"/>
    <property type="match status" value="4"/>
</dbReference>
<evidence type="ECO:0000256" key="1">
    <source>
        <dbReference type="ARBA" id="ARBA00026154"/>
    </source>
</evidence>
<dbReference type="GO" id="GO:0031124">
    <property type="term" value="P:mRNA 3'-end processing"/>
    <property type="evidence" value="ECO:0007669"/>
    <property type="project" value="UniProtKB-UniRule"/>
</dbReference>
<dbReference type="SUPFAM" id="SSF50978">
    <property type="entry name" value="WD40 repeat-like"/>
    <property type="match status" value="1"/>
</dbReference>
<dbReference type="InterPro" id="IPR001680">
    <property type="entry name" value="WD40_rpt"/>
</dbReference>
<feature type="compositionally biased region" description="Polar residues" evidence="4">
    <location>
        <begin position="358"/>
        <end position="372"/>
    </location>
</feature>
<organism evidence="5 6">
    <name type="scientific">Saccharomycopsis crataegensis</name>
    <dbReference type="NCBI Taxonomy" id="43959"/>
    <lineage>
        <taxon>Eukaryota</taxon>
        <taxon>Fungi</taxon>
        <taxon>Dikarya</taxon>
        <taxon>Ascomycota</taxon>
        <taxon>Saccharomycotina</taxon>
        <taxon>Saccharomycetes</taxon>
        <taxon>Saccharomycopsidaceae</taxon>
        <taxon>Saccharomycopsis</taxon>
    </lineage>
</organism>
<accession>A0AAV5QDX3</accession>
<keyword evidence="3" id="KW-0507">mRNA processing</keyword>
<feature type="compositionally biased region" description="Low complexity" evidence="4">
    <location>
        <begin position="489"/>
        <end position="532"/>
    </location>
</feature>
<dbReference type="InterPro" id="IPR015943">
    <property type="entry name" value="WD40/YVTN_repeat-like_dom_sf"/>
</dbReference>
<keyword evidence="2" id="KW-0853">WD repeat</keyword>
<keyword evidence="6" id="KW-1185">Reference proteome</keyword>
<name>A0AAV5QDX3_9ASCO</name>
<dbReference type="InterPro" id="IPR045245">
    <property type="entry name" value="Pfs2-like"/>
</dbReference>
<evidence type="ECO:0000313" key="5">
    <source>
        <dbReference type="EMBL" id="GMM32884.1"/>
    </source>
</evidence>
<feature type="repeat" description="WD" evidence="2">
    <location>
        <begin position="144"/>
        <end position="176"/>
    </location>
</feature>
<feature type="region of interest" description="Disordered" evidence="4">
    <location>
        <begin position="358"/>
        <end position="383"/>
    </location>
</feature>
<evidence type="ECO:0000313" key="6">
    <source>
        <dbReference type="Proteomes" id="UP001360560"/>
    </source>
</evidence>
<feature type="repeat" description="WD" evidence="2">
    <location>
        <begin position="227"/>
        <end position="268"/>
    </location>
</feature>
<dbReference type="Proteomes" id="UP001360560">
    <property type="component" value="Unassembled WGS sequence"/>
</dbReference>
<dbReference type="Gene3D" id="2.130.10.10">
    <property type="entry name" value="YVTN repeat-like/Quinoprotein amine dehydrogenase"/>
    <property type="match status" value="2"/>
</dbReference>
<feature type="region of interest" description="Disordered" evidence="4">
    <location>
        <begin position="1"/>
        <end position="23"/>
    </location>
</feature>
<dbReference type="EMBL" id="BTFZ01000001">
    <property type="protein sequence ID" value="GMM32884.1"/>
    <property type="molecule type" value="Genomic_DNA"/>
</dbReference>
<feature type="repeat" description="WD" evidence="2">
    <location>
        <begin position="403"/>
        <end position="434"/>
    </location>
</feature>
<dbReference type="PANTHER" id="PTHR22836">
    <property type="entry name" value="WD40 REPEAT PROTEIN"/>
    <property type="match status" value="1"/>
</dbReference>
<dbReference type="InterPro" id="IPR036322">
    <property type="entry name" value="WD40_repeat_dom_sf"/>
</dbReference>
<dbReference type="PROSITE" id="PS50294">
    <property type="entry name" value="WD_REPEATS_REGION"/>
    <property type="match status" value="4"/>
</dbReference>
<feature type="repeat" description="WD" evidence="2">
    <location>
        <begin position="185"/>
        <end position="226"/>
    </location>
</feature>
<gene>
    <name evidence="5" type="ORF">DASC09_002090</name>
</gene>
<feature type="region of interest" description="Disordered" evidence="4">
    <location>
        <begin position="480"/>
        <end position="575"/>
    </location>
</feature>
<evidence type="ECO:0000256" key="4">
    <source>
        <dbReference type="SAM" id="MobiDB-lite"/>
    </source>
</evidence>
<protein>
    <recommendedName>
        <fullName evidence="1 3">Polyadenylation factor subunit 2</fullName>
    </recommendedName>
</protein>
<dbReference type="PANTHER" id="PTHR22836:SF0">
    <property type="entry name" value="PRE-MRNA 3' END PROCESSING PROTEIN WDR33"/>
    <property type="match status" value="1"/>
</dbReference>
<keyword evidence="3" id="KW-0539">Nucleus</keyword>
<dbReference type="Pfam" id="PF00400">
    <property type="entry name" value="WD40"/>
    <property type="match status" value="5"/>
</dbReference>
<dbReference type="CDD" id="cd00200">
    <property type="entry name" value="WD40"/>
    <property type="match status" value="1"/>
</dbReference>
<comment type="function">
    <text evidence="3">Required for 3'-end cleavage and polyadenylation of pre-mRNAs.</text>
</comment>
<reference evidence="5 6" key="1">
    <citation type="journal article" date="2023" name="Elife">
        <title>Identification of key yeast species and microbe-microbe interactions impacting larval growth of Drosophila in the wild.</title>
        <authorList>
            <person name="Mure A."/>
            <person name="Sugiura Y."/>
            <person name="Maeda R."/>
            <person name="Honda K."/>
            <person name="Sakurai N."/>
            <person name="Takahashi Y."/>
            <person name="Watada M."/>
            <person name="Katoh T."/>
            <person name="Gotoh A."/>
            <person name="Gotoh Y."/>
            <person name="Taniguchi I."/>
            <person name="Nakamura K."/>
            <person name="Hayashi T."/>
            <person name="Katayama T."/>
            <person name="Uemura T."/>
            <person name="Hattori Y."/>
        </authorList>
    </citation>
    <scope>NUCLEOTIDE SEQUENCE [LARGE SCALE GENOMIC DNA]</scope>
    <source>
        <strain evidence="5 6">SC-9</strain>
    </source>
</reference>
<sequence>MYNKNRRQVNDQKSSAQSSSSYLQNIEQQLASQQRKTAHRRIVDHGNIVGRWTLQRTMGIRKQRLGKVRPEASFLIDLLPPAAYKDEFPILDMQTKFIHLSANKAKHAINTVAWTPEGRRLISANYAGEFTLWNGMTFNFETIMQAHDTSIHALKYSHNDDWLISGDQEGVIKFWQPNFNNVNIVKGHVDAVRDLAFSPNDSRFVSCSDDRFLKIWNFNTGEEERALKGHNWDVKCCDWHPNLGLIVSGSKDNLLKLWDPRSPTAVNTILGFKHNIVKTKFQPNGTQRLIASVSKDRSCRIFDIRAMKDMLIIRSHEADLSSVAWNPVHSSMVSTGGYDGSINHYFINSHQFEASLTESVSSSKNGNAGNKDSTGDEAGNDNMAMNNKTFYQAPSIEPTHTIPYAHEKGINCLEYHPLGHVLCSAGADRSARFWCRSRPNDPHAFNDELYTNNKIGAWHYAINNNVNAVRNADDKPAFTNVTGQKLFGNNNNNNGKNNTNSMNINSNENDQSNNNNTYNNNNNNNSSSSNLSGGPQENDNIQMNQDNLNNTGDPRRYNSNNRPMSSLPGLGRRRA</sequence>
<evidence type="ECO:0000256" key="3">
    <source>
        <dbReference type="RuleBase" id="RU369034"/>
    </source>
</evidence>
<dbReference type="GeneID" id="90070863"/>
<dbReference type="AlphaFoldDB" id="A0AAV5QDX3"/>
<dbReference type="RefSeq" id="XP_064849884.1">
    <property type="nucleotide sequence ID" value="XM_064993812.1"/>
</dbReference>
<evidence type="ECO:0000256" key="2">
    <source>
        <dbReference type="PROSITE-ProRule" id="PRU00221"/>
    </source>
</evidence>
<comment type="caution">
    <text evidence="5">The sequence shown here is derived from an EMBL/GenBank/DDBJ whole genome shotgun (WGS) entry which is preliminary data.</text>
</comment>